<dbReference type="PANTHER" id="PTHR46746">
    <property type="entry name" value="KILLER CELL LECTIN-LIKE RECEPTOR SUBFAMILY F MEMBER 2"/>
    <property type="match status" value="1"/>
</dbReference>
<feature type="domain" description="C-type lectin" evidence="5">
    <location>
        <begin position="197"/>
        <end position="316"/>
    </location>
</feature>
<evidence type="ECO:0000256" key="3">
    <source>
        <dbReference type="SAM" id="Coils"/>
    </source>
</evidence>
<feature type="coiled-coil region" evidence="3">
    <location>
        <begin position="125"/>
        <end position="152"/>
    </location>
</feature>
<dbReference type="InterPro" id="IPR016186">
    <property type="entry name" value="C-type_lectin-like/link_sf"/>
</dbReference>
<dbReference type="InterPro" id="IPR016187">
    <property type="entry name" value="CTDL_fold"/>
</dbReference>
<proteinExistence type="predicted"/>
<dbReference type="SUPFAM" id="SSF56436">
    <property type="entry name" value="C-type lectin-like"/>
    <property type="match status" value="1"/>
</dbReference>
<keyword evidence="7" id="KW-1185">Reference proteome</keyword>
<keyword evidence="1" id="KW-0430">Lectin</keyword>
<evidence type="ECO:0000313" key="6">
    <source>
        <dbReference type="Ensembl" id="ENSLBEP00000021528.1"/>
    </source>
</evidence>
<dbReference type="Pfam" id="PF00059">
    <property type="entry name" value="Lectin_C"/>
    <property type="match status" value="1"/>
</dbReference>
<dbReference type="PROSITE" id="PS50041">
    <property type="entry name" value="C_TYPE_LECTIN_2"/>
    <property type="match status" value="1"/>
</dbReference>
<reference evidence="6" key="2">
    <citation type="submission" date="2025-09" db="UniProtKB">
        <authorList>
            <consortium name="Ensembl"/>
        </authorList>
    </citation>
    <scope>IDENTIFICATION</scope>
</reference>
<dbReference type="Ensembl" id="ENSLBET00000022681.1">
    <property type="protein sequence ID" value="ENSLBEP00000021528.1"/>
    <property type="gene ID" value="ENSLBEG00000016540.1"/>
</dbReference>
<accession>A0A3Q3FRI1</accession>
<dbReference type="SMART" id="SM00034">
    <property type="entry name" value="CLECT"/>
    <property type="match status" value="1"/>
</dbReference>
<protein>
    <submittedName>
        <fullName evidence="6">C-type lectin domain family 12 member B-like</fullName>
    </submittedName>
</protein>
<sequence length="324" mass="37006">MSYVTSIGSERGTCLWFSLWFSVNKCDCQSLLSFSEESINERLVRMEEENNYSTVVFNHSGSPGKENKEESTIYSVVKPKEPTAAISNVESAGRSRLHVLVVCLGILSVLLVTSISAIIYITVVMNKQKASLSDLKAEIQQLKTERGVFENETQKLSRVTDNLNRTLEAILKFDTFPVNDFCPEKKCQPCPKGWILFQGKCYLFFNGESRNWKQWQESRTYCQNRASDLVVISSLQEQEFISKHITFYHDKYHGFWLGLHTVDNKNWKWVDGRNDTLGYWTTLGSSGPCGLMIPQKNLTANWDPATCDFLNKFICECEALTMSD</sequence>
<dbReference type="OrthoDB" id="538816at2759"/>
<keyword evidence="4" id="KW-0812">Transmembrane</keyword>
<dbReference type="STRING" id="56723.ENSLBEP00000021528"/>
<evidence type="ECO:0000313" key="7">
    <source>
        <dbReference type="Proteomes" id="UP000261660"/>
    </source>
</evidence>
<evidence type="ECO:0000256" key="1">
    <source>
        <dbReference type="ARBA" id="ARBA00022734"/>
    </source>
</evidence>
<evidence type="ECO:0000259" key="5">
    <source>
        <dbReference type="PROSITE" id="PS50041"/>
    </source>
</evidence>
<keyword evidence="4" id="KW-0472">Membrane</keyword>
<evidence type="ECO:0000256" key="4">
    <source>
        <dbReference type="SAM" id="Phobius"/>
    </source>
</evidence>
<dbReference type="InParanoid" id="A0A3Q3FRI1"/>
<dbReference type="InterPro" id="IPR001304">
    <property type="entry name" value="C-type_lectin-like"/>
</dbReference>
<name>A0A3Q3FRI1_9LABR</name>
<keyword evidence="3" id="KW-0175">Coiled coil</keyword>
<dbReference type="InterPro" id="IPR051379">
    <property type="entry name" value="C-type_Lectin_Receptor_IMM"/>
</dbReference>
<keyword evidence="4" id="KW-1133">Transmembrane helix</keyword>
<dbReference type="PANTHER" id="PTHR46746:SF9">
    <property type="entry name" value="CD209 ANTIGEN-LIKE PROTEIN C-LIKE"/>
    <property type="match status" value="1"/>
</dbReference>
<dbReference type="GO" id="GO:0030246">
    <property type="term" value="F:carbohydrate binding"/>
    <property type="evidence" value="ECO:0007669"/>
    <property type="project" value="UniProtKB-KW"/>
</dbReference>
<evidence type="ECO:0000256" key="2">
    <source>
        <dbReference type="ARBA" id="ARBA00023157"/>
    </source>
</evidence>
<dbReference type="Gene3D" id="3.10.100.10">
    <property type="entry name" value="Mannose-Binding Protein A, subunit A"/>
    <property type="match status" value="1"/>
</dbReference>
<dbReference type="AlphaFoldDB" id="A0A3Q3FRI1"/>
<keyword evidence="2" id="KW-1015">Disulfide bond</keyword>
<dbReference type="GeneTree" id="ENSGT01030000234575"/>
<organism evidence="6 7">
    <name type="scientific">Labrus bergylta</name>
    <name type="common">ballan wrasse</name>
    <dbReference type="NCBI Taxonomy" id="56723"/>
    <lineage>
        <taxon>Eukaryota</taxon>
        <taxon>Metazoa</taxon>
        <taxon>Chordata</taxon>
        <taxon>Craniata</taxon>
        <taxon>Vertebrata</taxon>
        <taxon>Euteleostomi</taxon>
        <taxon>Actinopterygii</taxon>
        <taxon>Neopterygii</taxon>
        <taxon>Teleostei</taxon>
        <taxon>Neoteleostei</taxon>
        <taxon>Acanthomorphata</taxon>
        <taxon>Eupercaria</taxon>
        <taxon>Labriformes</taxon>
        <taxon>Labridae</taxon>
        <taxon>Labrus</taxon>
    </lineage>
</organism>
<dbReference type="Proteomes" id="UP000261660">
    <property type="component" value="Unplaced"/>
</dbReference>
<feature type="transmembrane region" description="Helical" evidence="4">
    <location>
        <begin position="97"/>
        <end position="123"/>
    </location>
</feature>
<reference evidence="6" key="1">
    <citation type="submission" date="2025-08" db="UniProtKB">
        <authorList>
            <consortium name="Ensembl"/>
        </authorList>
    </citation>
    <scope>IDENTIFICATION</scope>
</reference>